<comment type="catalytic activity">
    <reaction evidence="4">
        <text>a beta-D-Man-(1-&gt;4)-beta-D-GlcNAc-(1-&gt;4)-alpha-D-GlcNAc-diphospho-di-trans,poly-cis-dolichol + GDP-alpha-D-mannose = an alpha-D-Man-(1-&gt;3)-beta-D-Man-(1-&gt;4)-beta-D-GlcNAc-(1-&gt;4)-alpha-D-GlcNAc-diphospho-di-trans,poly-cis-dolichol + GDP + H(+)</text>
        <dbReference type="Rhea" id="RHEA:29515"/>
        <dbReference type="Rhea" id="RHEA-COMP:19511"/>
        <dbReference type="Rhea" id="RHEA-COMP:19513"/>
        <dbReference type="ChEBI" id="CHEBI:15378"/>
        <dbReference type="ChEBI" id="CHEBI:57527"/>
        <dbReference type="ChEBI" id="CHEBI:58189"/>
        <dbReference type="ChEBI" id="CHEBI:58472"/>
        <dbReference type="ChEBI" id="CHEBI:132510"/>
        <dbReference type="EC" id="2.4.1.132"/>
    </reaction>
    <physiologicalReaction direction="left-to-right" evidence="4">
        <dbReference type="Rhea" id="RHEA:29516"/>
    </physiologicalReaction>
</comment>
<dbReference type="SUPFAM" id="SSF53756">
    <property type="entry name" value="UDP-Glycosyltransferase/glycogen phosphorylase"/>
    <property type="match status" value="1"/>
</dbReference>
<accession>A0A9W7ZSN3</accession>
<keyword evidence="3 4" id="KW-0808">Transferase</keyword>
<dbReference type="Proteomes" id="UP001150538">
    <property type="component" value="Unassembled WGS sequence"/>
</dbReference>
<keyword evidence="7" id="KW-1185">Reference proteome</keyword>
<dbReference type="InterPro" id="IPR027054">
    <property type="entry name" value="ALG2"/>
</dbReference>
<keyword evidence="2 4" id="KW-0328">Glycosyltransferase</keyword>
<dbReference type="EMBL" id="JANBPU010000554">
    <property type="protein sequence ID" value="KAJ1910596.1"/>
    <property type="molecule type" value="Genomic_DNA"/>
</dbReference>
<sequence>MAIKAFDYYLDNIREMQKTSSSKNISVVPVKLIMAGGYDPRVIENVKHLQELVGLSKKLGLKVHTVWSPSHKQTGTNDNQDDIENSQVLFLPSFTENQRNYLFSKSKCVLYTPTNEHLGIVPLEAMYNKVPVIAIASGGPKETVIDGETGYLVPIPVSKNNTKTSNNDDDDGNGFIESISPEDKVLMIKDMAKYIGKVLENSKVAGEMGRKGRDRVERLFNYNAFGKNVERMLIDMLKHDGKP</sequence>
<comment type="similarity">
    <text evidence="4">Belongs to the glycosyltransferase group 1 family.</text>
</comment>
<dbReference type="Pfam" id="PF00534">
    <property type="entry name" value="Glycos_transf_1"/>
    <property type="match status" value="1"/>
</dbReference>
<dbReference type="EC" id="2.4.1.132" evidence="4"/>
<dbReference type="GO" id="GO:0005789">
    <property type="term" value="C:endoplasmic reticulum membrane"/>
    <property type="evidence" value="ECO:0007669"/>
    <property type="project" value="UniProtKB-SubCell"/>
</dbReference>
<feature type="non-terminal residue" evidence="6">
    <location>
        <position position="243"/>
    </location>
</feature>
<gene>
    <name evidence="6" type="primary">ALG2</name>
    <name evidence="6" type="ORF">H4219_006171</name>
</gene>
<dbReference type="EC" id="2.4.1.257" evidence="4"/>
<dbReference type="GO" id="GO:0102704">
    <property type="term" value="F:GDP-Man:Man(2)GlcNAc(2)-PP-Dol alpha-1,6-mannosyltransferase activity"/>
    <property type="evidence" value="ECO:0007669"/>
    <property type="project" value="UniProtKB-UniRule"/>
</dbReference>
<evidence type="ECO:0000256" key="3">
    <source>
        <dbReference type="ARBA" id="ARBA00022679"/>
    </source>
</evidence>
<protein>
    <recommendedName>
        <fullName evidence="4">Alpha-1,3/1,6-mannosyltransferase ALG2</fullName>
        <ecNumber evidence="4">2.4.1.132</ecNumber>
        <ecNumber evidence="4">2.4.1.257</ecNumber>
    </recommendedName>
    <alternativeName>
        <fullName evidence="4">GDP-Man:Man(1)GlcNAc(2)-PP-Dol alpha-1,3-mannosyltransferase</fullName>
    </alternativeName>
</protein>
<name>A0A9W7ZSN3_9FUNG</name>
<organism evidence="6 7">
    <name type="scientific">Mycoemilia scoparia</name>
    <dbReference type="NCBI Taxonomy" id="417184"/>
    <lineage>
        <taxon>Eukaryota</taxon>
        <taxon>Fungi</taxon>
        <taxon>Fungi incertae sedis</taxon>
        <taxon>Zoopagomycota</taxon>
        <taxon>Kickxellomycotina</taxon>
        <taxon>Kickxellomycetes</taxon>
        <taxon>Kickxellales</taxon>
        <taxon>Kickxellaceae</taxon>
        <taxon>Mycoemilia</taxon>
    </lineage>
</organism>
<evidence type="ECO:0000256" key="4">
    <source>
        <dbReference type="RuleBase" id="RU367136"/>
    </source>
</evidence>
<evidence type="ECO:0000313" key="6">
    <source>
        <dbReference type="EMBL" id="KAJ1910596.1"/>
    </source>
</evidence>
<dbReference type="PANTHER" id="PTHR45918">
    <property type="entry name" value="ALPHA-1,3/1,6-MANNOSYLTRANSFERASE ALG2"/>
    <property type="match status" value="1"/>
</dbReference>
<comment type="catalytic activity">
    <reaction evidence="4">
        <text>an alpha-D-Man-(1-&gt;3)-beta-D-Man-(1-&gt;4)-beta-D-GlcNAc-(1-&gt;4)-alpha-D-GlcNAc-diphospho-di-trans,poly-cis-dolichol + GDP-alpha-D-mannose = an alpha-D-Man-(1-&gt;3)-[alpha-D-Man-(1-&gt;6)]-beta-D-Man-(1-&gt;4)-beta-D-GlcNAc-(1-&gt;4)-alpha-D-GlcNAc-diphospho-di-trans,poly-cis-dolichol + GDP + H(+)</text>
        <dbReference type="Rhea" id="RHEA:29519"/>
        <dbReference type="Rhea" id="RHEA-COMP:19513"/>
        <dbReference type="Rhea" id="RHEA-COMP:19515"/>
        <dbReference type="ChEBI" id="CHEBI:15378"/>
        <dbReference type="ChEBI" id="CHEBI:57527"/>
        <dbReference type="ChEBI" id="CHEBI:58189"/>
        <dbReference type="ChEBI" id="CHEBI:132510"/>
        <dbReference type="ChEBI" id="CHEBI:132511"/>
        <dbReference type="EC" id="2.4.1.257"/>
    </reaction>
    <physiologicalReaction direction="left-to-right" evidence="4">
        <dbReference type="Rhea" id="RHEA:29520"/>
    </physiologicalReaction>
</comment>
<reference evidence="6" key="1">
    <citation type="submission" date="2022-07" db="EMBL/GenBank/DDBJ databases">
        <title>Phylogenomic reconstructions and comparative analyses of Kickxellomycotina fungi.</title>
        <authorList>
            <person name="Reynolds N.K."/>
            <person name="Stajich J.E."/>
            <person name="Barry K."/>
            <person name="Grigoriev I.V."/>
            <person name="Crous P."/>
            <person name="Smith M.E."/>
        </authorList>
    </citation>
    <scope>NUCLEOTIDE SEQUENCE</scope>
    <source>
        <strain evidence="6">NBRC 100468</strain>
    </source>
</reference>
<comment type="subcellular location">
    <subcellularLocation>
        <location evidence="4">Endoplasmic reticulum membrane</location>
    </subcellularLocation>
</comment>
<comment type="caution">
    <text evidence="6">The sequence shown here is derived from an EMBL/GenBank/DDBJ whole genome shotgun (WGS) entry which is preliminary data.</text>
</comment>
<dbReference type="GO" id="GO:0004378">
    <property type="term" value="F:GDP-Man:Man(1)GlcNAc(2)-PP-Dol alpha-1,3-mannosyltransferase activity"/>
    <property type="evidence" value="ECO:0007669"/>
    <property type="project" value="UniProtKB-UniRule"/>
</dbReference>
<dbReference type="OrthoDB" id="448893at2759"/>
<evidence type="ECO:0000259" key="5">
    <source>
        <dbReference type="Pfam" id="PF00534"/>
    </source>
</evidence>
<feature type="domain" description="Glycosyl transferase family 1" evidence="5">
    <location>
        <begin position="87"/>
        <end position="156"/>
    </location>
</feature>
<keyword evidence="4" id="KW-0256">Endoplasmic reticulum</keyword>
<evidence type="ECO:0000313" key="7">
    <source>
        <dbReference type="Proteomes" id="UP001150538"/>
    </source>
</evidence>
<dbReference type="AlphaFoldDB" id="A0A9W7ZSN3"/>
<dbReference type="PANTHER" id="PTHR45918:SF1">
    <property type="entry name" value="ALPHA-1,3_1,6-MANNOSYLTRANSFERASE ALG2"/>
    <property type="match status" value="1"/>
</dbReference>
<comment type="function">
    <text evidence="1 4">Mannosylates Man(2)GlcNAc(2)-dolichol diphosphate and Man(1)GlcNAc(2)-dolichol diphosphate to form Man(3)GlcNAc(2)-dolichol diphosphate.</text>
</comment>
<comment type="pathway">
    <text evidence="4">Protein modification; protein glycosylation.</text>
</comment>
<dbReference type="Gene3D" id="3.40.50.2000">
    <property type="entry name" value="Glycogen Phosphorylase B"/>
    <property type="match status" value="1"/>
</dbReference>
<evidence type="ECO:0000256" key="1">
    <source>
        <dbReference type="ARBA" id="ARBA00003142"/>
    </source>
</evidence>
<proteinExistence type="inferred from homology"/>
<evidence type="ECO:0000256" key="2">
    <source>
        <dbReference type="ARBA" id="ARBA00022676"/>
    </source>
</evidence>
<dbReference type="InterPro" id="IPR001296">
    <property type="entry name" value="Glyco_trans_1"/>
</dbReference>